<dbReference type="EMBL" id="JPMI01000096">
    <property type="protein sequence ID" value="KFA92440.1"/>
    <property type="molecule type" value="Genomic_DNA"/>
</dbReference>
<sequence>MDPRLPKQWTASGFVLHPERKVLLIHHRKLGVWLYPGGHIESTESPDDAVLREISEETGIQARILGLLDTPLADPEADVHVLHTPYRVLCERINDPKGHHYHIDLIYLCVALETNCIANGEVHAARFFSQEELADLKLFPNFRVLLRRVFEDEEIWRAMDKLKEQVAA</sequence>
<dbReference type="PANTHER" id="PTHR43046:SF16">
    <property type="entry name" value="ADP-RIBOSE PYROPHOSPHATASE YJHB-RELATED"/>
    <property type="match status" value="1"/>
</dbReference>
<keyword evidence="2 3" id="KW-0378">Hydrolase</keyword>
<dbReference type="InterPro" id="IPR020084">
    <property type="entry name" value="NUDIX_hydrolase_CS"/>
</dbReference>
<proteinExistence type="inferred from homology"/>
<evidence type="ECO:0000256" key="3">
    <source>
        <dbReference type="RuleBase" id="RU003476"/>
    </source>
</evidence>
<comment type="caution">
    <text evidence="5">The sequence shown here is derived from an EMBL/GenBank/DDBJ whole genome shotgun (WGS) entry which is preliminary data.</text>
</comment>
<evidence type="ECO:0000256" key="1">
    <source>
        <dbReference type="ARBA" id="ARBA00001946"/>
    </source>
</evidence>
<dbReference type="AlphaFoldDB" id="A0A084SVF5"/>
<evidence type="ECO:0000313" key="6">
    <source>
        <dbReference type="Proteomes" id="UP000028547"/>
    </source>
</evidence>
<dbReference type="InterPro" id="IPR000086">
    <property type="entry name" value="NUDIX_hydrolase_dom"/>
</dbReference>
<evidence type="ECO:0000259" key="4">
    <source>
        <dbReference type="PROSITE" id="PS51462"/>
    </source>
</evidence>
<dbReference type="Pfam" id="PF00293">
    <property type="entry name" value="NUDIX"/>
    <property type="match status" value="1"/>
</dbReference>
<dbReference type="Gene3D" id="3.90.79.10">
    <property type="entry name" value="Nucleoside Triphosphate Pyrophosphohydrolase"/>
    <property type="match status" value="1"/>
</dbReference>
<evidence type="ECO:0000256" key="2">
    <source>
        <dbReference type="ARBA" id="ARBA00022801"/>
    </source>
</evidence>
<reference evidence="5 6" key="1">
    <citation type="submission" date="2014-07" db="EMBL/GenBank/DDBJ databases">
        <title>Draft Genome Sequence of Gephyronic Acid Producer, Cystobacter violaceus Strain Cb vi76.</title>
        <authorList>
            <person name="Stevens D.C."/>
            <person name="Young J."/>
            <person name="Carmichael R."/>
            <person name="Tan J."/>
            <person name="Taylor R.E."/>
        </authorList>
    </citation>
    <scope>NUCLEOTIDE SEQUENCE [LARGE SCALE GENOMIC DNA]</scope>
    <source>
        <strain evidence="5 6">Cb vi76</strain>
    </source>
</reference>
<gene>
    <name evidence="5" type="ORF">Q664_15735</name>
</gene>
<dbReference type="PRINTS" id="PR00502">
    <property type="entry name" value="NUDIXFAMILY"/>
</dbReference>
<dbReference type="RefSeq" id="WP_043395232.1">
    <property type="nucleotide sequence ID" value="NZ_JPMI01000096.1"/>
</dbReference>
<evidence type="ECO:0000313" key="5">
    <source>
        <dbReference type="EMBL" id="KFA92440.1"/>
    </source>
</evidence>
<feature type="domain" description="Nudix hydrolase" evidence="4">
    <location>
        <begin position="6"/>
        <end position="152"/>
    </location>
</feature>
<organism evidence="5 6">
    <name type="scientific">Archangium violaceum Cb vi76</name>
    <dbReference type="NCBI Taxonomy" id="1406225"/>
    <lineage>
        <taxon>Bacteria</taxon>
        <taxon>Pseudomonadati</taxon>
        <taxon>Myxococcota</taxon>
        <taxon>Myxococcia</taxon>
        <taxon>Myxococcales</taxon>
        <taxon>Cystobacterineae</taxon>
        <taxon>Archangiaceae</taxon>
        <taxon>Archangium</taxon>
    </lineage>
</organism>
<name>A0A084SVF5_9BACT</name>
<dbReference type="PROSITE" id="PS00893">
    <property type="entry name" value="NUDIX_BOX"/>
    <property type="match status" value="1"/>
</dbReference>
<dbReference type="PANTHER" id="PTHR43046">
    <property type="entry name" value="GDP-MANNOSE MANNOSYL HYDROLASE"/>
    <property type="match status" value="1"/>
</dbReference>
<dbReference type="CDD" id="cd03674">
    <property type="entry name" value="NUDIX_Hydrolase"/>
    <property type="match status" value="1"/>
</dbReference>
<dbReference type="SUPFAM" id="SSF55811">
    <property type="entry name" value="Nudix"/>
    <property type="match status" value="1"/>
</dbReference>
<dbReference type="InterPro" id="IPR020476">
    <property type="entry name" value="Nudix_hydrolase"/>
</dbReference>
<comment type="similarity">
    <text evidence="3">Belongs to the Nudix hydrolase family.</text>
</comment>
<dbReference type="PROSITE" id="PS51462">
    <property type="entry name" value="NUDIX"/>
    <property type="match status" value="1"/>
</dbReference>
<protein>
    <submittedName>
        <fullName evidence="5">DNA mismatch repair protein MutT</fullName>
    </submittedName>
</protein>
<accession>A0A084SVF5</accession>
<dbReference type="Proteomes" id="UP000028547">
    <property type="component" value="Unassembled WGS sequence"/>
</dbReference>
<dbReference type="GO" id="GO:0016787">
    <property type="term" value="F:hydrolase activity"/>
    <property type="evidence" value="ECO:0007669"/>
    <property type="project" value="UniProtKB-KW"/>
</dbReference>
<dbReference type="InterPro" id="IPR015797">
    <property type="entry name" value="NUDIX_hydrolase-like_dom_sf"/>
</dbReference>
<comment type="cofactor">
    <cofactor evidence="1">
        <name>Mg(2+)</name>
        <dbReference type="ChEBI" id="CHEBI:18420"/>
    </cofactor>
</comment>